<dbReference type="GO" id="GO:0006281">
    <property type="term" value="P:DNA repair"/>
    <property type="evidence" value="ECO:0007669"/>
    <property type="project" value="TreeGrafter"/>
</dbReference>
<dbReference type="EMBL" id="CAJNAQ010000002">
    <property type="protein sequence ID" value="CAE6487185.1"/>
    <property type="molecule type" value="Genomic_DNA"/>
</dbReference>
<organism evidence="2 3">
    <name type="scientific">Candidatus Nitrosotenuis uzonensis</name>
    <dbReference type="NCBI Taxonomy" id="1407055"/>
    <lineage>
        <taxon>Archaea</taxon>
        <taxon>Nitrososphaerota</taxon>
        <taxon>Candidatus Nitrosotenuis</taxon>
    </lineage>
</organism>
<sequence>MTYVHKSDGILVKEDILDKVGSLDAIIFDCDGVLVDVSKSYDLAIIQVTQYVLEKFAGIQSIQITPEIIGGFKDSGGFNDEVDVTYACILCLAAAERMGVDAKKFILAAIKNADKSGIESIERFLLLQNADVSDLKEALDYPGPHATNPLYVIFDQMFYGPELYYKIFGKKSSFEQPGLIENDLVIITDTLLDALGEKFGRKIAIVTGRGLASVRHSLGELLDRFDVASSMFLEDEPRSMAKPNPESLLSTIKKLDSKHCLYVGDSMEDLLMANQANRLGIKTTFCGIYGTNKNPRAKKEFFEGKDAPLILESINLLPKALNLA</sequence>
<dbReference type="SUPFAM" id="SSF56784">
    <property type="entry name" value="HAD-like"/>
    <property type="match status" value="1"/>
</dbReference>
<evidence type="ECO:0000313" key="2">
    <source>
        <dbReference type="EMBL" id="CAE6487185.1"/>
    </source>
</evidence>
<dbReference type="InterPro" id="IPR036412">
    <property type="entry name" value="HAD-like_sf"/>
</dbReference>
<dbReference type="Proteomes" id="UP000655759">
    <property type="component" value="Unassembled WGS sequence"/>
</dbReference>
<dbReference type="InterPro" id="IPR023214">
    <property type="entry name" value="HAD_sf"/>
</dbReference>
<proteinExistence type="inferred from homology"/>
<protein>
    <submittedName>
        <fullName evidence="2">Putative haloacid dehalogenase-like hydrolase</fullName>
    </submittedName>
</protein>
<dbReference type="Pfam" id="PF00702">
    <property type="entry name" value="Hydrolase"/>
    <property type="match status" value="1"/>
</dbReference>
<dbReference type="CDD" id="cd01427">
    <property type="entry name" value="HAD_like"/>
    <property type="match status" value="1"/>
</dbReference>
<name>A0A812EYV9_9ARCH</name>
<dbReference type="PANTHER" id="PTHR43434">
    <property type="entry name" value="PHOSPHOGLYCOLATE PHOSPHATASE"/>
    <property type="match status" value="1"/>
</dbReference>
<evidence type="ECO:0000313" key="3">
    <source>
        <dbReference type="Proteomes" id="UP000655759"/>
    </source>
</evidence>
<gene>
    <name evidence="2" type="ORF">NUZ5A_20274</name>
</gene>
<dbReference type="PANTHER" id="PTHR43434:SF1">
    <property type="entry name" value="PHOSPHOGLYCOLATE PHOSPHATASE"/>
    <property type="match status" value="1"/>
</dbReference>
<accession>A0A812EYV9</accession>
<dbReference type="RefSeq" id="WP_205097982.1">
    <property type="nucleotide sequence ID" value="NZ_CAJNAQ010000002.1"/>
</dbReference>
<dbReference type="InterPro" id="IPR050155">
    <property type="entry name" value="HAD-like_hydrolase_sf"/>
</dbReference>
<dbReference type="Gene3D" id="3.40.50.1000">
    <property type="entry name" value="HAD superfamily/HAD-like"/>
    <property type="match status" value="1"/>
</dbReference>
<dbReference type="GO" id="GO:0008967">
    <property type="term" value="F:phosphoglycolate phosphatase activity"/>
    <property type="evidence" value="ECO:0007669"/>
    <property type="project" value="TreeGrafter"/>
</dbReference>
<dbReference type="NCBIfam" id="TIGR01549">
    <property type="entry name" value="HAD-SF-IA-v1"/>
    <property type="match status" value="1"/>
</dbReference>
<dbReference type="InterPro" id="IPR006439">
    <property type="entry name" value="HAD-SF_hydro_IA"/>
</dbReference>
<reference evidence="2" key="1">
    <citation type="submission" date="2021-02" db="EMBL/GenBank/DDBJ databases">
        <authorList>
            <person name="Han P."/>
        </authorList>
    </citation>
    <scope>NUCLEOTIDE SEQUENCE</scope>
    <source>
        <strain evidence="2">Candidatus Nitrosotenuis uzonensis 5A</strain>
    </source>
</reference>
<comment type="similarity">
    <text evidence="1">Belongs to the HAD-like hydrolase superfamily.</text>
</comment>
<comment type="caution">
    <text evidence="2">The sequence shown here is derived from an EMBL/GenBank/DDBJ whole genome shotgun (WGS) entry which is preliminary data.</text>
</comment>
<keyword evidence="2" id="KW-0378">Hydrolase</keyword>
<dbReference type="AlphaFoldDB" id="A0A812EYV9"/>
<evidence type="ECO:0000256" key="1">
    <source>
        <dbReference type="ARBA" id="ARBA00007958"/>
    </source>
</evidence>